<accession>A0A2P7Z4C7</accession>
<comment type="caution">
    <text evidence="2">The sequence shown here is derived from an EMBL/GenBank/DDBJ whole genome shotgun (WGS) entry which is preliminary data.</text>
</comment>
<keyword evidence="3" id="KW-1185">Reference proteome</keyword>
<proteinExistence type="predicted"/>
<sequence>MKLRSASKKEEKKPAPASEKKTNKSFAISKEKGADQANAAKKAASSKQTITTHSIIGKSAIEAPHARFSFPSDIDEEFGFGDPVAVLKQHPKRHAPNGHHVQSHLQDLNSQEDRPSHLLVQKYISKLGSTTTATLKNDFEPTPNPDRVDPFLVEFRPQMPIWYRPCNYIMLDPWVSPRTEFREIDDLLCRQFKPVWVDDGHVDYVEVTNKAYGWSEEECPEWYDVSYPLIFKGRHFSRADGYWSGTNPPQLPPGWSWSRTRGHY</sequence>
<name>A0A2P7Z4C7_9PEZI</name>
<dbReference type="Proteomes" id="UP000243723">
    <property type="component" value="Unassembled WGS sequence"/>
</dbReference>
<dbReference type="AlphaFoldDB" id="A0A2P7Z4C7"/>
<feature type="region of interest" description="Disordered" evidence="1">
    <location>
        <begin position="1"/>
        <end position="50"/>
    </location>
</feature>
<organism evidence="2 3">
    <name type="scientific">Elsinoe australis</name>
    <dbReference type="NCBI Taxonomy" id="40998"/>
    <lineage>
        <taxon>Eukaryota</taxon>
        <taxon>Fungi</taxon>
        <taxon>Dikarya</taxon>
        <taxon>Ascomycota</taxon>
        <taxon>Pezizomycotina</taxon>
        <taxon>Dothideomycetes</taxon>
        <taxon>Dothideomycetidae</taxon>
        <taxon>Myriangiales</taxon>
        <taxon>Elsinoaceae</taxon>
        <taxon>Elsinoe</taxon>
    </lineage>
</organism>
<reference evidence="2 3" key="1">
    <citation type="submission" date="2017-05" db="EMBL/GenBank/DDBJ databases">
        <title>Draft genome sequence of Elsinoe australis.</title>
        <authorList>
            <person name="Cheng Q."/>
        </authorList>
    </citation>
    <scope>NUCLEOTIDE SEQUENCE [LARGE SCALE GENOMIC DNA]</scope>
    <source>
        <strain evidence="2 3">NL1</strain>
    </source>
</reference>
<evidence type="ECO:0000256" key="1">
    <source>
        <dbReference type="SAM" id="MobiDB-lite"/>
    </source>
</evidence>
<evidence type="ECO:0000313" key="3">
    <source>
        <dbReference type="Proteomes" id="UP000243723"/>
    </source>
</evidence>
<evidence type="ECO:0000313" key="2">
    <source>
        <dbReference type="EMBL" id="PSK43066.1"/>
    </source>
</evidence>
<gene>
    <name evidence="2" type="ORF">B9Z65_7020</name>
</gene>
<feature type="compositionally biased region" description="Basic and acidic residues" evidence="1">
    <location>
        <begin position="7"/>
        <end position="22"/>
    </location>
</feature>
<feature type="compositionally biased region" description="Low complexity" evidence="1">
    <location>
        <begin position="35"/>
        <end position="48"/>
    </location>
</feature>
<protein>
    <submittedName>
        <fullName evidence="2">Uncharacterized protein</fullName>
    </submittedName>
</protein>
<dbReference type="EMBL" id="NHZQ01000331">
    <property type="protein sequence ID" value="PSK43066.1"/>
    <property type="molecule type" value="Genomic_DNA"/>
</dbReference>